<dbReference type="InterPro" id="IPR012347">
    <property type="entry name" value="Ferritin-like"/>
</dbReference>
<dbReference type="PANTHER" id="PTHR38593:SF1">
    <property type="entry name" value="BLR2558 PROTEIN"/>
    <property type="match status" value="1"/>
</dbReference>
<evidence type="ECO:0000313" key="4">
    <source>
        <dbReference type="Proteomes" id="UP001589798"/>
    </source>
</evidence>
<dbReference type="Proteomes" id="UP001589798">
    <property type="component" value="Unassembled WGS sequence"/>
</dbReference>
<evidence type="ECO:0000259" key="2">
    <source>
        <dbReference type="Pfam" id="PF13628"/>
    </source>
</evidence>
<sequence>MNKLLFAAAAVALVASPAYAQVMTPQEYVIAAGAGDLYEIQSSRIVLTSSSDPKIRDFAQMMIAHHTKSTEDVKAAAKASKVKVTPPKLTPAQSEMIAQLNDEKGPARDMAYVAQQKMAHNQALALHQAYAREGTAKPLRDAAGKIVPVVEQHIAMLKQM</sequence>
<feature type="domain" description="DUF4142" evidence="2">
    <location>
        <begin position="25"/>
        <end position="160"/>
    </location>
</feature>
<dbReference type="PANTHER" id="PTHR38593">
    <property type="entry name" value="BLR2558 PROTEIN"/>
    <property type="match status" value="1"/>
</dbReference>
<keyword evidence="4" id="KW-1185">Reference proteome</keyword>
<evidence type="ECO:0000313" key="3">
    <source>
        <dbReference type="EMBL" id="MFC0204615.1"/>
    </source>
</evidence>
<proteinExistence type="predicted"/>
<feature type="signal peptide" evidence="1">
    <location>
        <begin position="1"/>
        <end position="20"/>
    </location>
</feature>
<dbReference type="InterPro" id="IPR025419">
    <property type="entry name" value="DUF4142"/>
</dbReference>
<dbReference type="Gene3D" id="1.20.1260.10">
    <property type="match status" value="1"/>
</dbReference>
<comment type="caution">
    <text evidence="3">The sequence shown here is derived from an EMBL/GenBank/DDBJ whole genome shotgun (WGS) entry which is preliminary data.</text>
</comment>
<dbReference type="RefSeq" id="WP_379487373.1">
    <property type="nucleotide sequence ID" value="NZ_JBHLWK010000012.1"/>
</dbReference>
<gene>
    <name evidence="3" type="ORF">ACFFJC_10055</name>
</gene>
<protein>
    <submittedName>
        <fullName evidence="3">DUF4142 domain-containing protein</fullName>
    </submittedName>
</protein>
<feature type="chain" id="PRO_5045848145" evidence="1">
    <location>
        <begin position="21"/>
        <end position="160"/>
    </location>
</feature>
<evidence type="ECO:0000256" key="1">
    <source>
        <dbReference type="SAM" id="SignalP"/>
    </source>
</evidence>
<organism evidence="3 4">
    <name type="scientific">Novosphingobium soli</name>
    <dbReference type="NCBI Taxonomy" id="574956"/>
    <lineage>
        <taxon>Bacteria</taxon>
        <taxon>Pseudomonadati</taxon>
        <taxon>Pseudomonadota</taxon>
        <taxon>Alphaproteobacteria</taxon>
        <taxon>Sphingomonadales</taxon>
        <taxon>Sphingomonadaceae</taxon>
        <taxon>Novosphingobium</taxon>
    </lineage>
</organism>
<reference evidence="3 4" key="1">
    <citation type="submission" date="2024-09" db="EMBL/GenBank/DDBJ databases">
        <authorList>
            <person name="Sun Q."/>
            <person name="Mori K."/>
        </authorList>
    </citation>
    <scope>NUCLEOTIDE SEQUENCE [LARGE SCALE GENOMIC DNA]</scope>
    <source>
        <strain evidence="3 4">CCM 7706</strain>
    </source>
</reference>
<name>A0ABV6CV58_9SPHN</name>
<dbReference type="EMBL" id="JBHLWK010000012">
    <property type="protein sequence ID" value="MFC0204615.1"/>
    <property type="molecule type" value="Genomic_DNA"/>
</dbReference>
<accession>A0ABV6CV58</accession>
<dbReference type="Pfam" id="PF13628">
    <property type="entry name" value="DUF4142"/>
    <property type="match status" value="1"/>
</dbReference>
<keyword evidence="1" id="KW-0732">Signal</keyword>